<accession>A0A0B1ZN13</accession>
<dbReference type="InterPro" id="IPR005330">
    <property type="entry name" value="MHYT_dom"/>
</dbReference>
<dbReference type="PANTHER" id="PTHR44757:SF2">
    <property type="entry name" value="BIOFILM ARCHITECTURE MAINTENANCE PROTEIN MBAA"/>
    <property type="match status" value="1"/>
</dbReference>
<protein>
    <recommendedName>
        <fullName evidence="7">Diguanylate cyclase</fullName>
    </recommendedName>
</protein>
<dbReference type="NCBIfam" id="TIGR00254">
    <property type="entry name" value="GGDEF"/>
    <property type="match status" value="1"/>
</dbReference>
<reference evidence="5 6" key="1">
    <citation type="submission" date="2014-10" db="EMBL/GenBank/DDBJ databases">
        <title>Genome sequence of Novosphingobium malaysiense MUSC 273(T).</title>
        <authorList>
            <person name="Lee L.-H."/>
        </authorList>
    </citation>
    <scope>NUCLEOTIDE SEQUENCE [LARGE SCALE GENOMIC DNA]</scope>
    <source>
        <strain evidence="5 6">MUSC 273</strain>
    </source>
</reference>
<dbReference type="GO" id="GO:0016020">
    <property type="term" value="C:membrane"/>
    <property type="evidence" value="ECO:0007669"/>
    <property type="project" value="UniProtKB-UniRule"/>
</dbReference>
<evidence type="ECO:0000313" key="5">
    <source>
        <dbReference type="EMBL" id="KHK90621.1"/>
    </source>
</evidence>
<feature type="transmembrane region" description="Helical" evidence="1">
    <location>
        <begin position="110"/>
        <end position="132"/>
    </location>
</feature>
<dbReference type="PROSITE" id="PS50887">
    <property type="entry name" value="GGDEF"/>
    <property type="match status" value="1"/>
</dbReference>
<evidence type="ECO:0000313" key="6">
    <source>
        <dbReference type="Proteomes" id="UP000031057"/>
    </source>
</evidence>
<dbReference type="SUPFAM" id="SSF55073">
    <property type="entry name" value="Nucleotide cyclase"/>
    <property type="match status" value="1"/>
</dbReference>
<feature type="domain" description="EAL" evidence="2">
    <location>
        <begin position="565"/>
        <end position="815"/>
    </location>
</feature>
<dbReference type="InterPro" id="IPR035919">
    <property type="entry name" value="EAL_sf"/>
</dbReference>
<keyword evidence="1" id="KW-0472">Membrane</keyword>
<dbReference type="CDD" id="cd01948">
    <property type="entry name" value="EAL"/>
    <property type="match status" value="1"/>
</dbReference>
<dbReference type="RefSeq" id="WP_039285726.1">
    <property type="nucleotide sequence ID" value="NZ_JTDI01000004.1"/>
</dbReference>
<evidence type="ECO:0008006" key="7">
    <source>
        <dbReference type="Google" id="ProtNLM"/>
    </source>
</evidence>
<dbReference type="Proteomes" id="UP000031057">
    <property type="component" value="Unassembled WGS sequence"/>
</dbReference>
<dbReference type="CDD" id="cd01949">
    <property type="entry name" value="GGDEF"/>
    <property type="match status" value="1"/>
</dbReference>
<dbReference type="InterPro" id="IPR052155">
    <property type="entry name" value="Biofilm_reg_signaling"/>
</dbReference>
<feature type="domain" description="MHYT" evidence="4">
    <location>
        <begin position="12"/>
        <end position="196"/>
    </location>
</feature>
<dbReference type="SMART" id="SM00267">
    <property type="entry name" value="GGDEF"/>
    <property type="match status" value="1"/>
</dbReference>
<dbReference type="InterPro" id="IPR000160">
    <property type="entry name" value="GGDEF_dom"/>
</dbReference>
<dbReference type="InterPro" id="IPR029787">
    <property type="entry name" value="Nucleotide_cyclase"/>
</dbReference>
<proteinExistence type="predicted"/>
<keyword evidence="1" id="KW-0812">Transmembrane</keyword>
<dbReference type="Gene3D" id="3.20.20.450">
    <property type="entry name" value="EAL domain"/>
    <property type="match status" value="1"/>
</dbReference>
<sequence>MFKVFTCVVDQHNHELVLVATVICLIATFTAFFAFLYALEERSRRALFVGVAALASGLGVWSTHFVAMLAYEPGIPISYDVPLTLLSVVVAVVMCGIGWTIALSERREMAVLGGAVIGAGVAAMHYIGMSAVRVSAEMAWDDNLILVSVVLGVALTASAVSIFRRNPQVFPLKAGLLFSLAVCSTHFIGMSAVTLYPHAVVRTAAHAIDNEYLAVIVTAAALVIMAMGLGMALFDRRLSGERLEQARERASLAEEVVRGAAEREKLLAELSHQADITAAALDNMAQGLVMYDADNRLVIYNRRYLDLYDCPEGLLKLGSTFIEIRDAVKAHLGVAEAAVAETARPGDADWLAEREVVLPNGRIIKYVRRNLPGGGWVATHEDVTETRRTTRQIAYLAAHDTLTGLPNRTTFAAHLEAYAKAEQPFGLFSIDLDRFKEVNDTLGHAVGDELLRVTAARLRESSGKHDIVARLGGDEFAVISGGMADSDAAAAVAERIVERLSQPFVFEGHTVVVGASVGICLSADNGCEADELLKMSDLALYCAKDERRGTYRFFEPGMDSRLTERRQMETDLREAIAEGQFEIYYQPLLDMTKGTISSFEALVRWHHPRRGLIPPADFIGLAEDNGLIVPIGEWVMRQACQDAAKWPDDIGVAVNVSPAQLKRGDLIAMTMNALGAAGLEPHRLELEITEAVLLQDESGVRSTLDGLAALGVRIAMDDFGTGYSSLSYLRSFPFNKIKIDRTFVAELGGASDSLSIVQATIQLSQKLGLQITAEGVESQEQLNILCAEGCSIIQGYHVSRPVPLGEVARLLDHYNSGSGQPRAAVG</sequence>
<dbReference type="InterPro" id="IPR043128">
    <property type="entry name" value="Rev_trsase/Diguanyl_cyclase"/>
</dbReference>
<dbReference type="InterPro" id="IPR035965">
    <property type="entry name" value="PAS-like_dom_sf"/>
</dbReference>
<evidence type="ECO:0000259" key="3">
    <source>
        <dbReference type="PROSITE" id="PS50887"/>
    </source>
</evidence>
<feature type="transmembrane region" description="Helical" evidence="1">
    <location>
        <begin position="212"/>
        <end position="234"/>
    </location>
</feature>
<dbReference type="Pfam" id="PF00990">
    <property type="entry name" value="GGDEF"/>
    <property type="match status" value="1"/>
</dbReference>
<feature type="transmembrane region" description="Helical" evidence="1">
    <location>
        <begin position="144"/>
        <end position="163"/>
    </location>
</feature>
<dbReference type="SUPFAM" id="SSF141868">
    <property type="entry name" value="EAL domain-like"/>
    <property type="match status" value="1"/>
</dbReference>
<evidence type="ECO:0000256" key="1">
    <source>
        <dbReference type="PROSITE-ProRule" id="PRU00244"/>
    </source>
</evidence>
<dbReference type="Pfam" id="PF03707">
    <property type="entry name" value="MHYT"/>
    <property type="match status" value="2"/>
</dbReference>
<dbReference type="FunFam" id="3.20.20.450:FF:000001">
    <property type="entry name" value="Cyclic di-GMP phosphodiesterase yahA"/>
    <property type="match status" value="1"/>
</dbReference>
<dbReference type="SUPFAM" id="SSF55785">
    <property type="entry name" value="PYP-like sensor domain (PAS domain)"/>
    <property type="match status" value="1"/>
</dbReference>
<dbReference type="SMART" id="SM00052">
    <property type="entry name" value="EAL"/>
    <property type="match status" value="1"/>
</dbReference>
<dbReference type="OrthoDB" id="9814202at2"/>
<dbReference type="Gene3D" id="3.30.70.270">
    <property type="match status" value="1"/>
</dbReference>
<dbReference type="STRING" id="1348853.LK12_14920"/>
<organism evidence="5 6">
    <name type="scientific">Novosphingobium malaysiense</name>
    <dbReference type="NCBI Taxonomy" id="1348853"/>
    <lineage>
        <taxon>Bacteria</taxon>
        <taxon>Pseudomonadati</taxon>
        <taxon>Pseudomonadota</taxon>
        <taxon>Alphaproteobacteria</taxon>
        <taxon>Sphingomonadales</taxon>
        <taxon>Sphingomonadaceae</taxon>
        <taxon>Novosphingobium</taxon>
    </lineage>
</organism>
<feature type="transmembrane region" description="Helical" evidence="1">
    <location>
        <begin position="83"/>
        <end position="103"/>
    </location>
</feature>
<dbReference type="PROSITE" id="PS50883">
    <property type="entry name" value="EAL"/>
    <property type="match status" value="1"/>
</dbReference>
<name>A0A0B1ZN13_9SPHN</name>
<dbReference type="EMBL" id="JTDI01000004">
    <property type="protein sequence ID" value="KHK90621.1"/>
    <property type="molecule type" value="Genomic_DNA"/>
</dbReference>
<comment type="caution">
    <text evidence="5">The sequence shown here is derived from an EMBL/GenBank/DDBJ whole genome shotgun (WGS) entry which is preliminary data.</text>
</comment>
<feature type="transmembrane region" description="Helical" evidence="1">
    <location>
        <begin position="16"/>
        <end position="39"/>
    </location>
</feature>
<dbReference type="InterPro" id="IPR001633">
    <property type="entry name" value="EAL_dom"/>
</dbReference>
<gene>
    <name evidence="5" type="ORF">LK12_14920</name>
</gene>
<keyword evidence="1" id="KW-1133">Transmembrane helix</keyword>
<dbReference type="Pfam" id="PF12860">
    <property type="entry name" value="PAS_7"/>
    <property type="match status" value="1"/>
</dbReference>
<evidence type="ECO:0000259" key="2">
    <source>
        <dbReference type="PROSITE" id="PS50883"/>
    </source>
</evidence>
<keyword evidence="6" id="KW-1185">Reference proteome</keyword>
<feature type="transmembrane region" description="Helical" evidence="1">
    <location>
        <begin position="46"/>
        <end position="71"/>
    </location>
</feature>
<dbReference type="Pfam" id="PF00563">
    <property type="entry name" value="EAL"/>
    <property type="match status" value="1"/>
</dbReference>
<dbReference type="PROSITE" id="PS50924">
    <property type="entry name" value="MHYT"/>
    <property type="match status" value="1"/>
</dbReference>
<feature type="domain" description="GGDEF" evidence="3">
    <location>
        <begin position="423"/>
        <end position="556"/>
    </location>
</feature>
<dbReference type="AlphaFoldDB" id="A0A0B1ZN13"/>
<evidence type="ECO:0000259" key="4">
    <source>
        <dbReference type="PROSITE" id="PS50924"/>
    </source>
</evidence>
<dbReference type="PANTHER" id="PTHR44757">
    <property type="entry name" value="DIGUANYLATE CYCLASE DGCP"/>
    <property type="match status" value="1"/>
</dbReference>